<dbReference type="EMBL" id="OX596096">
    <property type="protein sequence ID" value="CAM9557656.1"/>
    <property type="molecule type" value="Genomic_DNA"/>
</dbReference>
<accession>A0AC59YCH9</accession>
<evidence type="ECO:0000313" key="1">
    <source>
        <dbReference type="EMBL" id="CAM9557656.1"/>
    </source>
</evidence>
<dbReference type="Proteomes" id="UP001162501">
    <property type="component" value="Chromosome 12"/>
</dbReference>
<proteinExistence type="predicted"/>
<protein>
    <submittedName>
        <fullName evidence="1">Uncharacterized protein</fullName>
    </submittedName>
</protein>
<evidence type="ECO:0000313" key="2">
    <source>
        <dbReference type="Proteomes" id="UP001162501"/>
    </source>
</evidence>
<reference evidence="1" key="2">
    <citation type="submission" date="2025-03" db="EMBL/GenBank/DDBJ databases">
        <authorList>
            <consortium name="ELIXIR-Norway"/>
            <consortium name="Elixir Norway"/>
        </authorList>
    </citation>
    <scope>NUCLEOTIDE SEQUENCE</scope>
</reference>
<organism evidence="1 2">
    <name type="scientific">Rangifer tarandus platyrhynchus</name>
    <name type="common">Svalbard reindeer</name>
    <dbReference type="NCBI Taxonomy" id="3082113"/>
    <lineage>
        <taxon>Eukaryota</taxon>
        <taxon>Metazoa</taxon>
        <taxon>Chordata</taxon>
        <taxon>Craniata</taxon>
        <taxon>Vertebrata</taxon>
        <taxon>Euteleostomi</taxon>
        <taxon>Mammalia</taxon>
        <taxon>Eutheria</taxon>
        <taxon>Laurasiatheria</taxon>
        <taxon>Artiodactyla</taxon>
        <taxon>Ruminantia</taxon>
        <taxon>Pecora</taxon>
        <taxon>Cervidae</taxon>
        <taxon>Odocoileinae</taxon>
        <taxon>Rangifer</taxon>
    </lineage>
</organism>
<sequence length="190" mass="21578">MKSKFRKGQSQLFAGRLRVKAFCSFLKRLWRFRTPESQNSHAASPGPSPQPCLQSTGEVGDVRARGGRREMWEVRKGDPVPPKRKRTKPRNPSQSYQDKLRAPSSAPFDSSAGRAEDCRRLSAAILRSLVRFRLEGEGLNFVTLALNYESTARCWCRDLSPGLLATTFCLFFSRVTFTLTRLREIPQLLL</sequence>
<reference evidence="1" key="1">
    <citation type="submission" date="2023-05" db="EMBL/GenBank/DDBJ databases">
        <authorList>
            <consortium name="ELIXIR-Norway"/>
        </authorList>
    </citation>
    <scope>NUCLEOTIDE SEQUENCE</scope>
</reference>
<gene>
    <name evidence="1" type="ORF">MRATA1EN22A_LOCUS4210</name>
</gene>
<name>A0AC59YCH9_RANTA</name>